<evidence type="ECO:0000313" key="4">
    <source>
        <dbReference type="EMBL" id="QRV42457.1"/>
    </source>
</evidence>
<evidence type="ECO:0000313" key="6">
    <source>
        <dbReference type="Proteomes" id="UP000623926"/>
    </source>
</evidence>
<organism evidence="3 6">
    <name type="scientific">Streptomyces californicus</name>
    <dbReference type="NCBI Taxonomy" id="67351"/>
    <lineage>
        <taxon>Bacteria</taxon>
        <taxon>Bacillati</taxon>
        <taxon>Actinomycetota</taxon>
        <taxon>Actinomycetes</taxon>
        <taxon>Kitasatosporales</taxon>
        <taxon>Streptomycetaceae</taxon>
        <taxon>Streptomyces</taxon>
    </lineage>
</organism>
<proteinExistence type="predicted"/>
<accession>A0ABD7CVM3</accession>
<name>A0ABD7CVM3_9ACTN</name>
<dbReference type="RefSeq" id="WP_030276634.1">
    <property type="nucleotide sequence ID" value="NZ_CP070242.1"/>
</dbReference>
<dbReference type="Proteomes" id="UP000598054">
    <property type="component" value="Chromosome"/>
</dbReference>
<dbReference type="EMBL" id="CP070245">
    <property type="protein sequence ID" value="QRV35352.1"/>
    <property type="molecule type" value="Genomic_DNA"/>
</dbReference>
<dbReference type="AlphaFoldDB" id="A0ABD7CVM3"/>
<evidence type="ECO:0000256" key="2">
    <source>
        <dbReference type="SAM" id="SignalP"/>
    </source>
</evidence>
<keyword evidence="2" id="KW-0732">Signal</keyword>
<evidence type="ECO:0000256" key="1">
    <source>
        <dbReference type="SAM" id="MobiDB-lite"/>
    </source>
</evidence>
<feature type="signal peptide" evidence="2">
    <location>
        <begin position="1"/>
        <end position="27"/>
    </location>
</feature>
<dbReference type="EMBL" id="CP070249">
    <property type="protein sequence ID" value="QRV42457.1"/>
    <property type="molecule type" value="Genomic_DNA"/>
</dbReference>
<evidence type="ECO:0000313" key="5">
    <source>
        <dbReference type="Proteomes" id="UP000598054"/>
    </source>
</evidence>
<protein>
    <submittedName>
        <fullName evidence="3">Uncharacterized protein</fullName>
    </submittedName>
</protein>
<sequence>MSRTQWWSLTALLAVVLGLLCGPVAFAASGAGSGAAGRVGTAGTASAAVEAGAATAAEAVAEAEAAGTASTVATAAVVGAAPVSAEAAPASAPLASADVPPASAYAPPASAAPVASADAADAGTRVPGCGKFRDHDGEPALPSRARAGHDLAAGLAPWGLPEAGAPSAAPPAQIRGRAPAPYTPTPVELSVLRV</sequence>
<evidence type="ECO:0000313" key="3">
    <source>
        <dbReference type="EMBL" id="QRV35352.1"/>
    </source>
</evidence>
<keyword evidence="5" id="KW-1185">Reference proteome</keyword>
<reference evidence="5 6" key="1">
    <citation type="submission" date="2021-02" db="EMBL/GenBank/DDBJ databases">
        <title>FDA dAtabase for Regulatory Grade micrObial Sequences (FDA-ARGOS): Supporting development and validation of Infectious Disease Dx tests.</title>
        <authorList>
            <person name="Sproer C."/>
            <person name="Gronow S."/>
            <person name="Severitt S."/>
            <person name="Schroder I."/>
            <person name="Tallon L."/>
            <person name="Sadzewicz L."/>
            <person name="Zhao X."/>
            <person name="Boylan J."/>
            <person name="Ott S."/>
            <person name="Bowen H."/>
            <person name="Vavikolanu K."/>
            <person name="Mehta A."/>
            <person name="Aluvathingal J."/>
            <person name="Nadendla S."/>
            <person name="Lowell S."/>
            <person name="Myers T."/>
            <person name="Yan Y."/>
            <person name="Sichtig H."/>
        </authorList>
    </citation>
    <scope>NUCLEOTIDE SEQUENCE [LARGE SCALE GENOMIC DNA]</scope>
    <source>
        <strain evidence="4 5">FDAARGOS_1211</strain>
        <strain evidence="3 6">FDAARGOS_1212</strain>
    </source>
</reference>
<feature type="chain" id="PRO_5044727495" evidence="2">
    <location>
        <begin position="28"/>
        <end position="194"/>
    </location>
</feature>
<gene>
    <name evidence="4" type="ORF">I6J41_18210</name>
    <name evidence="3" type="ORF">I6J42_15795</name>
</gene>
<feature type="region of interest" description="Disordered" evidence="1">
    <location>
        <begin position="164"/>
        <end position="185"/>
    </location>
</feature>
<dbReference type="GeneID" id="63981488"/>
<dbReference type="Proteomes" id="UP000623926">
    <property type="component" value="Chromosome"/>
</dbReference>